<sequence length="421" mass="44202">MLGPDAAPAGQAEGAGDRVIAPVPHITLQAFCETAELAAAVQAAAGDRRMQKALLKVQMGGATAAVEAYRHAPTPNVILIEASGEPSTIVTHLDALAEVCDPGTKVIVVGHVNDVILYRELMRRGVSEYLITPIDALTVVSTVSEIFHAPGADPIGRTIAVVGAKGGVGASTIAHNLAWAIARNIGLATVIADLDIAFGTAGLDFNQDPPQGIAEAVFAPDRLDTALVERLLSKCSDNLSLLAAPAMLDRTCDLPETALDGLADILRNIMPAVVFDVPHVWTAWVRHTLIATDDIVVVAAPDLASLRNAKNLFDLLRQTRANDRLPKLVMNQIGLPKRPEIAVAEFAKALGIDIAASIPFDAQLFGTAANNGQMIAEVQAGGKIAEAFVELAAAITGRTGPRRSRSALFEPLLAKLALRRA</sequence>
<organism evidence="4 5">
    <name type="scientific">Chelatococcus albus</name>
    <dbReference type="NCBI Taxonomy" id="3047466"/>
    <lineage>
        <taxon>Bacteria</taxon>
        <taxon>Pseudomonadati</taxon>
        <taxon>Pseudomonadota</taxon>
        <taxon>Alphaproteobacteria</taxon>
        <taxon>Hyphomicrobiales</taxon>
        <taxon>Chelatococcaceae</taxon>
        <taxon>Chelatococcus</taxon>
    </lineage>
</organism>
<evidence type="ECO:0000256" key="1">
    <source>
        <dbReference type="ARBA" id="ARBA00022741"/>
    </source>
</evidence>
<dbReference type="Proteomes" id="UP001321492">
    <property type="component" value="Unassembled WGS sequence"/>
</dbReference>
<dbReference type="PANTHER" id="PTHR43384">
    <property type="entry name" value="SEPTUM SITE-DETERMINING PROTEIN MIND HOMOLOG, CHLOROPLASTIC-RELATED"/>
    <property type="match status" value="1"/>
</dbReference>
<evidence type="ECO:0000313" key="4">
    <source>
        <dbReference type="EMBL" id="MDJ1157643.1"/>
    </source>
</evidence>
<name>A0ABT7AE69_9HYPH</name>
<feature type="domain" description="AAA" evidence="3">
    <location>
        <begin position="157"/>
        <end position="320"/>
    </location>
</feature>
<dbReference type="Pfam" id="PF13614">
    <property type="entry name" value="AAA_31"/>
    <property type="match status" value="1"/>
</dbReference>
<comment type="caution">
    <text evidence="4">The sequence shown here is derived from an EMBL/GenBank/DDBJ whole genome shotgun (WGS) entry which is preliminary data.</text>
</comment>
<keyword evidence="1" id="KW-0547">Nucleotide-binding</keyword>
<gene>
    <name evidence="4" type="ORF">QNA08_05285</name>
</gene>
<dbReference type="InterPro" id="IPR050625">
    <property type="entry name" value="ParA/MinD_ATPase"/>
</dbReference>
<keyword evidence="2" id="KW-0067">ATP-binding</keyword>
<reference evidence="4 5" key="1">
    <citation type="submission" date="2023-05" db="EMBL/GenBank/DDBJ databases">
        <title>Chelatococcus sp. nov., a moderately thermophilic bacterium isolated from hot spring microbial mat.</title>
        <authorList>
            <person name="Hu C.-J."/>
            <person name="Li W.-J."/>
        </authorList>
    </citation>
    <scope>NUCLEOTIDE SEQUENCE [LARGE SCALE GENOMIC DNA]</scope>
    <source>
        <strain evidence="4 5">SYSU G07232</strain>
    </source>
</reference>
<keyword evidence="5" id="KW-1185">Reference proteome</keyword>
<dbReference type="InterPro" id="IPR027417">
    <property type="entry name" value="P-loop_NTPase"/>
</dbReference>
<dbReference type="Gene3D" id="3.40.50.2300">
    <property type="match status" value="1"/>
</dbReference>
<dbReference type="Gene3D" id="3.40.50.300">
    <property type="entry name" value="P-loop containing nucleotide triphosphate hydrolases"/>
    <property type="match status" value="1"/>
</dbReference>
<evidence type="ECO:0000259" key="3">
    <source>
        <dbReference type="Pfam" id="PF13614"/>
    </source>
</evidence>
<dbReference type="SUPFAM" id="SSF52540">
    <property type="entry name" value="P-loop containing nucleoside triphosphate hydrolases"/>
    <property type="match status" value="1"/>
</dbReference>
<dbReference type="EMBL" id="JASJEV010000002">
    <property type="protein sequence ID" value="MDJ1157643.1"/>
    <property type="molecule type" value="Genomic_DNA"/>
</dbReference>
<evidence type="ECO:0000256" key="2">
    <source>
        <dbReference type="ARBA" id="ARBA00022840"/>
    </source>
</evidence>
<evidence type="ECO:0000313" key="5">
    <source>
        <dbReference type="Proteomes" id="UP001321492"/>
    </source>
</evidence>
<dbReference type="SUPFAM" id="SSF52172">
    <property type="entry name" value="CheY-like"/>
    <property type="match status" value="1"/>
</dbReference>
<dbReference type="InterPro" id="IPR025669">
    <property type="entry name" value="AAA_dom"/>
</dbReference>
<proteinExistence type="predicted"/>
<dbReference type="InterPro" id="IPR011006">
    <property type="entry name" value="CheY-like_superfamily"/>
</dbReference>
<accession>A0ABT7AE69</accession>
<dbReference type="PANTHER" id="PTHR43384:SF6">
    <property type="entry name" value="SEPTUM SITE-DETERMINING PROTEIN MIND HOMOLOG, CHLOROPLASTIC"/>
    <property type="match status" value="1"/>
</dbReference>
<protein>
    <submittedName>
        <fullName evidence="4">P-loop NTPase</fullName>
    </submittedName>
</protein>
<dbReference type="RefSeq" id="WP_283739712.1">
    <property type="nucleotide sequence ID" value="NZ_JASJEV010000002.1"/>
</dbReference>